<dbReference type="Proteomes" id="UP000637578">
    <property type="component" value="Unassembled WGS sequence"/>
</dbReference>
<evidence type="ECO:0000313" key="3">
    <source>
        <dbReference type="Proteomes" id="UP000637578"/>
    </source>
</evidence>
<dbReference type="PANTHER" id="PTHR42951">
    <property type="entry name" value="METALLO-BETA-LACTAMASE DOMAIN-CONTAINING"/>
    <property type="match status" value="1"/>
</dbReference>
<dbReference type="SMART" id="SM00849">
    <property type="entry name" value="Lactamase_B"/>
    <property type="match status" value="1"/>
</dbReference>
<dbReference type="CDD" id="cd16282">
    <property type="entry name" value="metallo-hydrolase-like_MBL-fold"/>
    <property type="match status" value="1"/>
</dbReference>
<dbReference type="EMBL" id="BMMK01000005">
    <property type="protein sequence ID" value="GGM45781.1"/>
    <property type="molecule type" value="Genomic_DNA"/>
</dbReference>
<dbReference type="Gene3D" id="3.60.15.10">
    <property type="entry name" value="Ribonuclease Z/Hydroxyacylglutathione hydrolase-like"/>
    <property type="match status" value="1"/>
</dbReference>
<dbReference type="InterPro" id="IPR050855">
    <property type="entry name" value="NDM-1-like"/>
</dbReference>
<dbReference type="SUPFAM" id="SSF56281">
    <property type="entry name" value="Metallo-hydrolase/oxidoreductase"/>
    <property type="match status" value="1"/>
</dbReference>
<dbReference type="Pfam" id="PF00753">
    <property type="entry name" value="Lactamase_B"/>
    <property type="match status" value="1"/>
</dbReference>
<comment type="caution">
    <text evidence="2">The sequence shown here is derived from an EMBL/GenBank/DDBJ whole genome shotgun (WGS) entry which is preliminary data.</text>
</comment>
<dbReference type="AlphaFoldDB" id="A0A8J3CC48"/>
<reference evidence="2" key="2">
    <citation type="submission" date="2020-09" db="EMBL/GenBank/DDBJ databases">
        <authorList>
            <person name="Sun Q."/>
            <person name="Zhou Y."/>
        </authorList>
    </citation>
    <scope>NUCLEOTIDE SEQUENCE</scope>
    <source>
        <strain evidence="2">CGMCC 4.5737</strain>
    </source>
</reference>
<keyword evidence="3" id="KW-1185">Reference proteome</keyword>
<dbReference type="InterPro" id="IPR036866">
    <property type="entry name" value="RibonucZ/Hydroxyglut_hydro"/>
</dbReference>
<evidence type="ECO:0000313" key="2">
    <source>
        <dbReference type="EMBL" id="GGM45781.1"/>
    </source>
</evidence>
<evidence type="ECO:0000259" key="1">
    <source>
        <dbReference type="SMART" id="SM00849"/>
    </source>
</evidence>
<reference evidence="2" key="1">
    <citation type="journal article" date="2014" name="Int. J. Syst. Evol. Microbiol.">
        <title>Complete genome sequence of Corynebacterium casei LMG S-19264T (=DSM 44701T), isolated from a smear-ripened cheese.</title>
        <authorList>
            <consortium name="US DOE Joint Genome Institute (JGI-PGF)"/>
            <person name="Walter F."/>
            <person name="Albersmeier A."/>
            <person name="Kalinowski J."/>
            <person name="Ruckert C."/>
        </authorList>
    </citation>
    <scope>NUCLEOTIDE SEQUENCE</scope>
    <source>
        <strain evidence="2">CGMCC 4.5737</strain>
    </source>
</reference>
<sequence length="311" mass="33992">MSTPRDEVEPTPRLVELSGGIYAYVQPDGGWYVNNAGLIVGSRGAVSIDTCATERRTRAYQHAIATVTDQPVRTVVNTHHHGDHTYGNYLFRQATIIAHERCRDAALELGLPGDHPSWTTEVEWGDLELEPPFLGYRDGVTLRLDDLRCEVRYVGTPAHTTNDSIVWIPDREVLFAGDLIFHGGTPFLLQGSLSGATRVLDEVLKPLGARVIVPGHGEVCGPEAIDETLAYLRFLRRTAEEGRRARLTPLAAARQADLGPFAALREPERLAANLHRAYAELDGAEPGAPIDLPAAILDMVTYHGGLLPSRA</sequence>
<protein>
    <submittedName>
        <fullName evidence="2">MBL fold metallo-hydrolase</fullName>
    </submittedName>
</protein>
<feature type="domain" description="Metallo-beta-lactamase" evidence="1">
    <location>
        <begin position="33"/>
        <end position="216"/>
    </location>
</feature>
<proteinExistence type="predicted"/>
<organism evidence="2 3">
    <name type="scientific">Longimycelium tulufanense</name>
    <dbReference type="NCBI Taxonomy" id="907463"/>
    <lineage>
        <taxon>Bacteria</taxon>
        <taxon>Bacillati</taxon>
        <taxon>Actinomycetota</taxon>
        <taxon>Actinomycetes</taxon>
        <taxon>Pseudonocardiales</taxon>
        <taxon>Pseudonocardiaceae</taxon>
        <taxon>Longimycelium</taxon>
    </lineage>
</organism>
<dbReference type="InterPro" id="IPR001279">
    <property type="entry name" value="Metallo-B-lactamas"/>
</dbReference>
<accession>A0A8J3CC48</accession>
<gene>
    <name evidence="2" type="ORF">GCM10012275_16000</name>
</gene>
<name>A0A8J3CC48_9PSEU</name>
<dbReference type="RefSeq" id="WP_189055475.1">
    <property type="nucleotide sequence ID" value="NZ_BMMK01000005.1"/>
</dbReference>